<dbReference type="InterPro" id="IPR035979">
    <property type="entry name" value="RBD_domain_sf"/>
</dbReference>
<feature type="compositionally biased region" description="Polar residues" evidence="4">
    <location>
        <begin position="633"/>
        <end position="644"/>
    </location>
</feature>
<keyword evidence="1" id="KW-0507">mRNA processing</keyword>
<feature type="domain" description="PWI" evidence="6">
    <location>
        <begin position="668"/>
        <end position="761"/>
    </location>
</feature>
<dbReference type="EMBL" id="WVUK01000066">
    <property type="protein sequence ID" value="KAF7488089.1"/>
    <property type="molecule type" value="Genomic_DNA"/>
</dbReference>
<feature type="domain" description="RRM" evidence="5">
    <location>
        <begin position="101"/>
        <end position="178"/>
    </location>
</feature>
<feature type="region of interest" description="Disordered" evidence="4">
    <location>
        <begin position="462"/>
        <end position="486"/>
    </location>
</feature>
<feature type="compositionally biased region" description="Basic and acidic residues" evidence="4">
    <location>
        <begin position="270"/>
        <end position="345"/>
    </location>
</feature>
<dbReference type="PROSITE" id="PS51025">
    <property type="entry name" value="PWI"/>
    <property type="match status" value="1"/>
</dbReference>
<dbReference type="OMA" id="DGCVNKK"/>
<evidence type="ECO:0000256" key="2">
    <source>
        <dbReference type="ARBA" id="ARBA00022884"/>
    </source>
</evidence>
<dbReference type="FunFam" id="1.20.1390.10:FF:000004">
    <property type="entry name" value="RNA-binding motif protein 25"/>
    <property type="match status" value="1"/>
</dbReference>
<dbReference type="Gene3D" id="3.30.70.330">
    <property type="match status" value="1"/>
</dbReference>
<dbReference type="InterPro" id="IPR036483">
    <property type="entry name" value="PWI_dom_sf"/>
</dbReference>
<feature type="region of interest" description="Disordered" evidence="4">
    <location>
        <begin position="568"/>
        <end position="644"/>
    </location>
</feature>
<reference evidence="7" key="2">
    <citation type="submission" date="2020-01" db="EMBL/GenBank/DDBJ databases">
        <authorList>
            <person name="Korhonen P.K.K."/>
            <person name="Guangxu M.G."/>
            <person name="Wang T.W."/>
            <person name="Stroehlein A.J.S."/>
            <person name="Young N.D."/>
            <person name="Ang C.-S.A."/>
            <person name="Fernando D.W.F."/>
            <person name="Lu H.L."/>
            <person name="Taylor S.T."/>
            <person name="Ehtesham M.E.M."/>
            <person name="Najaraj S.H.N."/>
            <person name="Harsha G.H.G."/>
            <person name="Madugundu A.M."/>
            <person name="Renuse S.R."/>
            <person name="Holt D.H."/>
            <person name="Pandey A.P."/>
            <person name="Papenfuss A.P."/>
            <person name="Gasser R.B.G."/>
            <person name="Fischer K.F."/>
        </authorList>
    </citation>
    <scope>NUCLEOTIDE SEQUENCE</scope>
    <source>
        <strain evidence="7">SSS_KF_BRIS2020</strain>
    </source>
</reference>
<dbReference type="PROSITE" id="PS50102">
    <property type="entry name" value="RRM"/>
    <property type="match status" value="1"/>
</dbReference>
<dbReference type="InterPro" id="IPR012677">
    <property type="entry name" value="Nucleotide-bd_a/b_plait_sf"/>
</dbReference>
<evidence type="ECO:0000259" key="6">
    <source>
        <dbReference type="PROSITE" id="PS51025"/>
    </source>
</evidence>
<dbReference type="GO" id="GO:0005681">
    <property type="term" value="C:spliceosomal complex"/>
    <property type="evidence" value="ECO:0007669"/>
    <property type="project" value="TreeGrafter"/>
</dbReference>
<accession>A0A834R208</accession>
<keyword evidence="9" id="KW-1185">Reference proteome</keyword>
<dbReference type="InterPro" id="IPR002483">
    <property type="entry name" value="PWI_dom"/>
</dbReference>
<feature type="region of interest" description="Disordered" evidence="4">
    <location>
        <begin position="270"/>
        <end position="350"/>
    </location>
</feature>
<dbReference type="GO" id="GO:0006397">
    <property type="term" value="P:mRNA processing"/>
    <property type="evidence" value="ECO:0007669"/>
    <property type="project" value="UniProtKB-KW"/>
</dbReference>
<dbReference type="Pfam" id="PF00076">
    <property type="entry name" value="RRM_1"/>
    <property type="match status" value="1"/>
</dbReference>
<dbReference type="SUPFAM" id="SSF54928">
    <property type="entry name" value="RNA-binding domain, RBD"/>
    <property type="match status" value="1"/>
</dbReference>
<evidence type="ECO:0000313" key="9">
    <source>
        <dbReference type="Proteomes" id="UP000070412"/>
    </source>
</evidence>
<evidence type="ECO:0000313" key="8">
    <source>
        <dbReference type="EnsemblMetazoa" id="KAF7488089.1"/>
    </source>
</evidence>
<proteinExistence type="predicted"/>
<organism evidence="7">
    <name type="scientific">Sarcoptes scabiei</name>
    <name type="common">Itch mite</name>
    <name type="synonym">Acarus scabiei</name>
    <dbReference type="NCBI Taxonomy" id="52283"/>
    <lineage>
        <taxon>Eukaryota</taxon>
        <taxon>Metazoa</taxon>
        <taxon>Ecdysozoa</taxon>
        <taxon>Arthropoda</taxon>
        <taxon>Chelicerata</taxon>
        <taxon>Arachnida</taxon>
        <taxon>Acari</taxon>
        <taxon>Acariformes</taxon>
        <taxon>Sarcoptiformes</taxon>
        <taxon>Astigmata</taxon>
        <taxon>Psoroptidia</taxon>
        <taxon>Sarcoptoidea</taxon>
        <taxon>Sarcoptidae</taxon>
        <taxon>Sarcoptinae</taxon>
        <taxon>Sarcoptes</taxon>
    </lineage>
</organism>
<gene>
    <name evidence="7" type="ORF">SSS_2258</name>
</gene>
<name>A0A834R208_SARSC</name>
<reference evidence="8" key="3">
    <citation type="submission" date="2022-06" db="UniProtKB">
        <authorList>
            <consortium name="EnsemblMetazoa"/>
        </authorList>
    </citation>
    <scope>IDENTIFICATION</scope>
</reference>
<dbReference type="OrthoDB" id="6275295at2759"/>
<reference evidence="9" key="1">
    <citation type="journal article" date="2020" name="PLoS Negl. Trop. Dis.">
        <title>High-quality nuclear genome for Sarcoptes scabiei-A critical resource for a neglected parasite.</title>
        <authorList>
            <person name="Korhonen P.K."/>
            <person name="Gasser R.B."/>
            <person name="Ma G."/>
            <person name="Wang T."/>
            <person name="Stroehlein A.J."/>
            <person name="Young N.D."/>
            <person name="Ang C.S."/>
            <person name="Fernando D.D."/>
            <person name="Lu H.C."/>
            <person name="Taylor S."/>
            <person name="Reynolds S.L."/>
            <person name="Mofiz E."/>
            <person name="Najaraj S.H."/>
            <person name="Gowda H."/>
            <person name="Madugundu A."/>
            <person name="Renuse S."/>
            <person name="Holt D."/>
            <person name="Pandey A."/>
            <person name="Papenfuss A.T."/>
            <person name="Fischer K."/>
        </authorList>
    </citation>
    <scope>NUCLEOTIDE SEQUENCE [LARGE SCALE GENOMIC DNA]</scope>
</reference>
<evidence type="ECO:0000256" key="1">
    <source>
        <dbReference type="ARBA" id="ARBA00022664"/>
    </source>
</evidence>
<dbReference type="Proteomes" id="UP000070412">
    <property type="component" value="Unassembled WGS sequence"/>
</dbReference>
<evidence type="ECO:0000256" key="4">
    <source>
        <dbReference type="SAM" id="MobiDB-lite"/>
    </source>
</evidence>
<dbReference type="CDD" id="cd12446">
    <property type="entry name" value="RRM_RBM25"/>
    <property type="match status" value="1"/>
</dbReference>
<dbReference type="Pfam" id="PF01480">
    <property type="entry name" value="PWI"/>
    <property type="match status" value="1"/>
</dbReference>
<dbReference type="EnsemblMetazoa" id="SSS_2258s_mrna">
    <property type="protein sequence ID" value="KAF7488089.1"/>
    <property type="gene ID" value="SSS_2258"/>
</dbReference>
<dbReference type="InterPro" id="IPR052768">
    <property type="entry name" value="RBM25"/>
</dbReference>
<dbReference type="SUPFAM" id="SSF101233">
    <property type="entry name" value="PWI domain"/>
    <property type="match status" value="1"/>
</dbReference>
<feature type="compositionally biased region" description="Polar residues" evidence="4">
    <location>
        <begin position="575"/>
        <end position="594"/>
    </location>
</feature>
<evidence type="ECO:0000259" key="5">
    <source>
        <dbReference type="PROSITE" id="PS50102"/>
    </source>
</evidence>
<dbReference type="GO" id="GO:0000381">
    <property type="term" value="P:regulation of alternative mRNA splicing, via spliceosome"/>
    <property type="evidence" value="ECO:0007669"/>
    <property type="project" value="TreeGrafter"/>
</dbReference>
<dbReference type="SMART" id="SM00360">
    <property type="entry name" value="RRM"/>
    <property type="match status" value="1"/>
</dbReference>
<protein>
    <submittedName>
        <fullName evidence="7">RNA-binding protein 25</fullName>
    </submittedName>
</protein>
<dbReference type="InterPro" id="IPR034268">
    <property type="entry name" value="RBM25_RRM"/>
</dbReference>
<dbReference type="PANTHER" id="PTHR18806:SF4">
    <property type="entry name" value="RNA-BINDING PROTEIN 25"/>
    <property type="match status" value="1"/>
</dbReference>
<evidence type="ECO:0000256" key="3">
    <source>
        <dbReference type="PROSITE-ProRule" id="PRU00176"/>
    </source>
</evidence>
<feature type="compositionally biased region" description="Basic and acidic residues" evidence="4">
    <location>
        <begin position="462"/>
        <end position="474"/>
    </location>
</feature>
<dbReference type="Gene3D" id="1.20.1390.10">
    <property type="entry name" value="PWI domain"/>
    <property type="match status" value="1"/>
</dbReference>
<dbReference type="GO" id="GO:0003729">
    <property type="term" value="F:mRNA binding"/>
    <property type="evidence" value="ECO:0007669"/>
    <property type="project" value="TreeGrafter"/>
</dbReference>
<dbReference type="SMART" id="SM00311">
    <property type="entry name" value="PWI"/>
    <property type="match status" value="1"/>
</dbReference>
<sequence length="761" mass="88825">MSFPPPLPNNPLFPPGFPPPNPLHLARFPIPLGVSVPMVPSGVTVPAGVASVSAPPVINPNPNVIPTPPVVAGPTILYPPTNPLLGKTTITAEPNKKVSITTVFVGNITERASDMLIRQLLSKCGTVHNWKRIQGPNGKLQAFGFCDYTETEYAMRAIRLLNDFQISDKKLIIRLGNKNQSNDKDLDKDKNNETEEMLAEDQIIKNQLITVLKEHEIELSKDPELKIVKRFTVTKDVKNEDLADMDIEDDKRNLIHREIDKFRDTYKKYDEEKEEEKRKKEEEKSRRIDRKDRESKRSRSRDRDDRNRSNRDRKNRDREKDRRSDRHDRRSPSFEEELERDRSESPVDEEELFFRRKRQEQIREKEISYQRRLRDWESREKRKAKDYSKERQKEIKLKKEEEIERQKLKQFLQDYDDDKHDKKFYSGKAFEQRLFERRKEIDQDSFERQQEQKELEELRKKLSEKGHLNTESESQKQMMGSADGQECDQLSMDELRSKRLISGKTDSDYSQKDKFENKSIKTFGFAGMKIAVGQNQIDNSSNIHLNETEIISSALDSTSDAIQSKLNHLRHQHSHSNQPNQRQQISKNEQSLSSSRKKLTVSDVFNANDDDEQNSLSKKRRPPPNALLEDNTDSNLSSISTSKTTQLSQEDKRIQIKNLIDTIPTSKNLLFNYVVDWDQLDDNLMDRRIRPWICKKIKDYIGEEEETLLDFICNKILSKSSAQSLLEDVAMVLDDEAQVFVVKLWRLLIYEIEAKKLGLTK</sequence>
<dbReference type="InterPro" id="IPR000504">
    <property type="entry name" value="RRM_dom"/>
</dbReference>
<evidence type="ECO:0000313" key="7">
    <source>
        <dbReference type="EMBL" id="KAF7488089.1"/>
    </source>
</evidence>
<dbReference type="AlphaFoldDB" id="A0A834R208"/>
<dbReference type="PANTHER" id="PTHR18806">
    <property type="entry name" value="RBM25 PROTEIN"/>
    <property type="match status" value="1"/>
</dbReference>
<keyword evidence="2 3" id="KW-0694">RNA-binding</keyword>